<evidence type="ECO:0000256" key="2">
    <source>
        <dbReference type="ARBA" id="ARBA00009045"/>
    </source>
</evidence>
<dbReference type="RefSeq" id="WP_069799729.1">
    <property type="nucleotide sequence ID" value="NZ_CP034157.1"/>
</dbReference>
<dbReference type="SUPFAM" id="SSF144091">
    <property type="entry name" value="Rhomboid-like"/>
    <property type="match status" value="1"/>
</dbReference>
<feature type="transmembrane region" description="Helical" evidence="7">
    <location>
        <begin position="53"/>
        <end position="72"/>
    </location>
</feature>
<dbReference type="STRING" id="237258.SAMN04489756_10444"/>
<dbReference type="PANTHER" id="PTHR43731:SF14">
    <property type="entry name" value="PRESENILIN-ASSOCIATED RHOMBOID-LIKE PROTEIN, MITOCHONDRIAL"/>
    <property type="match status" value="1"/>
</dbReference>
<gene>
    <name evidence="9" type="ORF">BHF72_0342</name>
</gene>
<keyword evidence="3 7" id="KW-0812">Transmembrane</keyword>
<evidence type="ECO:0000256" key="6">
    <source>
        <dbReference type="ARBA" id="ARBA00023136"/>
    </source>
</evidence>
<dbReference type="GO" id="GO:0016020">
    <property type="term" value="C:membrane"/>
    <property type="evidence" value="ECO:0007669"/>
    <property type="project" value="UniProtKB-SubCell"/>
</dbReference>
<dbReference type="PATRIC" id="fig|237258.4.peg.527"/>
<comment type="similarity">
    <text evidence="2">Belongs to the peptidase S54 family.</text>
</comment>
<dbReference type="InterPro" id="IPR035952">
    <property type="entry name" value="Rhomboid-like_sf"/>
</dbReference>
<protein>
    <submittedName>
        <fullName evidence="9">Rhomboid family protein</fullName>
    </submittedName>
</protein>
<evidence type="ECO:0000256" key="1">
    <source>
        <dbReference type="ARBA" id="ARBA00004141"/>
    </source>
</evidence>
<feature type="transmembrane region" description="Helical" evidence="7">
    <location>
        <begin position="181"/>
        <end position="201"/>
    </location>
</feature>
<evidence type="ECO:0000256" key="4">
    <source>
        <dbReference type="ARBA" id="ARBA00022801"/>
    </source>
</evidence>
<feature type="transmembrane region" description="Helical" evidence="7">
    <location>
        <begin position="207"/>
        <end position="224"/>
    </location>
</feature>
<feature type="transmembrane region" description="Helical" evidence="7">
    <location>
        <begin position="12"/>
        <end position="33"/>
    </location>
</feature>
<evidence type="ECO:0000256" key="7">
    <source>
        <dbReference type="SAM" id="Phobius"/>
    </source>
</evidence>
<dbReference type="InterPro" id="IPR022764">
    <property type="entry name" value="Peptidase_S54_rhomboid_dom"/>
</dbReference>
<dbReference type="AlphaFoldDB" id="A0A1E5UCA5"/>
<dbReference type="InterPro" id="IPR050925">
    <property type="entry name" value="Rhomboid_protease_S54"/>
</dbReference>
<feature type="transmembrane region" description="Helical" evidence="7">
    <location>
        <begin position="84"/>
        <end position="102"/>
    </location>
</feature>
<dbReference type="KEGG" id="cnr:EB819_11650"/>
<dbReference type="PANTHER" id="PTHR43731">
    <property type="entry name" value="RHOMBOID PROTEASE"/>
    <property type="match status" value="1"/>
</dbReference>
<name>A0A1E5UCA5_9FLAO</name>
<evidence type="ECO:0000313" key="10">
    <source>
        <dbReference type="Proteomes" id="UP000095601"/>
    </source>
</evidence>
<comment type="caution">
    <text evidence="9">The sequence shown here is derived from an EMBL/GenBank/DDBJ whole genome shotgun (WGS) entry which is preliminary data.</text>
</comment>
<evidence type="ECO:0000256" key="5">
    <source>
        <dbReference type="ARBA" id="ARBA00022989"/>
    </source>
</evidence>
<keyword evidence="6 7" id="KW-0472">Membrane</keyword>
<feature type="domain" description="Peptidase S54 rhomboid" evidence="8">
    <location>
        <begin position="44"/>
        <end position="226"/>
    </location>
</feature>
<keyword evidence="5 7" id="KW-1133">Transmembrane helix</keyword>
<dbReference type="EMBL" id="MKGI01000076">
    <property type="protein sequence ID" value="OEL10522.1"/>
    <property type="molecule type" value="Genomic_DNA"/>
</dbReference>
<dbReference type="Proteomes" id="UP000095601">
    <property type="component" value="Unassembled WGS sequence"/>
</dbReference>
<reference evidence="9 10" key="1">
    <citation type="submission" date="2016-09" db="EMBL/GenBank/DDBJ databases">
        <authorList>
            <person name="Capua I."/>
            <person name="De Benedictis P."/>
            <person name="Joannis T."/>
            <person name="Lombin L.H."/>
            <person name="Cattoli G."/>
        </authorList>
    </citation>
    <scope>NUCLEOTIDE SEQUENCE [LARGE SCALE GENOMIC DNA]</scope>
    <source>
        <strain evidence="9 10">NRS-1</strain>
    </source>
</reference>
<evidence type="ECO:0000313" key="9">
    <source>
        <dbReference type="EMBL" id="OEL10522.1"/>
    </source>
</evidence>
<dbReference type="Pfam" id="PF01694">
    <property type="entry name" value="Rhomboid"/>
    <property type="match status" value="1"/>
</dbReference>
<dbReference type="GO" id="GO:0004252">
    <property type="term" value="F:serine-type endopeptidase activity"/>
    <property type="evidence" value="ECO:0007669"/>
    <property type="project" value="InterPro"/>
</dbReference>
<accession>A0A1E5UCA5</accession>
<proteinExistence type="inferred from homology"/>
<comment type="subcellular location">
    <subcellularLocation>
        <location evidence="1">Membrane</location>
        <topology evidence="1">Multi-pass membrane protein</topology>
    </subcellularLocation>
</comment>
<evidence type="ECO:0000259" key="8">
    <source>
        <dbReference type="Pfam" id="PF01694"/>
    </source>
</evidence>
<dbReference type="Gene3D" id="1.20.1540.10">
    <property type="entry name" value="Rhomboid-like"/>
    <property type="match status" value="1"/>
</dbReference>
<sequence length="235" mass="26464">MFQNITPITRNIIILNVIVFILAMLIPQSYQYLAAFFPTSPYFKSWQIITHMFMHGGFMHIAFNMLTFASFGPVLERFLGEKKFLILYFLSGLGAFALFNLWEYYQLYQDAQPLIVEGLQFSDILKGDFGKFPVRLEGNAQNIVNILSTPMVGASGAIFGVIAAFSLLYPNAEMFIMFIPFPIKAKVLFPITIIVSLYLGFSGSGGNIAHFAHIGGALVGYILVKVWGRNRYRIN</sequence>
<evidence type="ECO:0000256" key="3">
    <source>
        <dbReference type="ARBA" id="ARBA00022692"/>
    </source>
</evidence>
<dbReference type="OrthoDB" id="9807874at2"/>
<keyword evidence="4" id="KW-0378">Hydrolase</keyword>
<keyword evidence="10" id="KW-1185">Reference proteome</keyword>
<feature type="transmembrane region" description="Helical" evidence="7">
    <location>
        <begin position="143"/>
        <end position="169"/>
    </location>
</feature>
<organism evidence="9 10">
    <name type="scientific">Cloacibacterium normanense</name>
    <dbReference type="NCBI Taxonomy" id="237258"/>
    <lineage>
        <taxon>Bacteria</taxon>
        <taxon>Pseudomonadati</taxon>
        <taxon>Bacteroidota</taxon>
        <taxon>Flavobacteriia</taxon>
        <taxon>Flavobacteriales</taxon>
        <taxon>Weeksellaceae</taxon>
    </lineage>
</organism>